<dbReference type="PANTHER" id="PTHR35596">
    <property type="entry name" value="DUF2263 DOMAIN-CONTAINING PROTEIN"/>
    <property type="match status" value="1"/>
</dbReference>
<organism evidence="3 5">
    <name type="scientific">Legionella steigerwaltii</name>
    <dbReference type="NCBI Taxonomy" id="460"/>
    <lineage>
        <taxon>Bacteria</taxon>
        <taxon>Pseudomonadati</taxon>
        <taxon>Pseudomonadota</taxon>
        <taxon>Gammaproteobacteria</taxon>
        <taxon>Legionellales</taxon>
        <taxon>Legionellaceae</taxon>
        <taxon>Legionella</taxon>
    </lineage>
</organism>
<protein>
    <submittedName>
        <fullName evidence="3">Uncharacterized protein conserved in bacteria</fullName>
    </submittedName>
</protein>
<evidence type="ECO:0000259" key="1">
    <source>
        <dbReference type="Pfam" id="PF10021"/>
    </source>
</evidence>
<dbReference type="EMBL" id="LNYZ01000043">
    <property type="protein sequence ID" value="KTD69959.1"/>
    <property type="molecule type" value="Genomic_DNA"/>
</dbReference>
<dbReference type="InterPro" id="IPR019261">
    <property type="entry name" value="PARG_cat_microbial"/>
</dbReference>
<proteinExistence type="predicted"/>
<dbReference type="PANTHER" id="PTHR35596:SF1">
    <property type="entry name" value="MICROBIAL-TYPE PARG CATALYTIC DOMAIN-CONTAINING PROTEIN"/>
    <property type="match status" value="1"/>
</dbReference>
<reference evidence="2 4" key="1">
    <citation type="submission" date="2015-11" db="EMBL/GenBank/DDBJ databases">
        <title>Genomic analysis of 38 Legionella species identifies large and diverse effector repertoires.</title>
        <authorList>
            <person name="Burstein D."/>
            <person name="Amaro F."/>
            <person name="Zusman T."/>
            <person name="Lifshitz Z."/>
            <person name="Cohen O."/>
            <person name="Gilbert J.A."/>
            <person name="Pupko T."/>
            <person name="Shuman H.A."/>
            <person name="Segal G."/>
        </authorList>
    </citation>
    <scope>NUCLEOTIDE SEQUENCE [LARGE SCALE GENOMIC DNA]</scope>
    <source>
        <strain evidence="2 4">SC-18-C9</strain>
    </source>
</reference>
<dbReference type="EMBL" id="UGOY01000001">
    <property type="protein sequence ID" value="STY21729.1"/>
    <property type="molecule type" value="Genomic_DNA"/>
</dbReference>
<dbReference type="STRING" id="460.Lstg_3400"/>
<evidence type="ECO:0000313" key="4">
    <source>
        <dbReference type="Proteomes" id="UP000054820"/>
    </source>
</evidence>
<evidence type="ECO:0000313" key="3">
    <source>
        <dbReference type="EMBL" id="STY21729.1"/>
    </source>
</evidence>
<keyword evidence="4" id="KW-1185">Reference proteome</keyword>
<dbReference type="Gene3D" id="3.40.220.10">
    <property type="entry name" value="Leucine Aminopeptidase, subunit E, domain 1"/>
    <property type="match status" value="1"/>
</dbReference>
<feature type="domain" description="Microbial-type PARG catalytic" evidence="1">
    <location>
        <begin position="78"/>
        <end position="159"/>
    </location>
</feature>
<evidence type="ECO:0000313" key="5">
    <source>
        <dbReference type="Proteomes" id="UP000255110"/>
    </source>
</evidence>
<gene>
    <name evidence="2" type="ORF">Lstg_3400</name>
    <name evidence="3" type="ORF">NCTC11991_00297</name>
</gene>
<dbReference type="InterPro" id="IPR043472">
    <property type="entry name" value="Macro_dom-like"/>
</dbReference>
<evidence type="ECO:0000313" key="2">
    <source>
        <dbReference type="EMBL" id="KTD69959.1"/>
    </source>
</evidence>
<name>A0A378L7S0_9GAMM</name>
<accession>A0A378L7S0</accession>
<dbReference type="RefSeq" id="WP_058478828.1">
    <property type="nucleotide sequence ID" value="NZ_CAAAIO010000034.1"/>
</dbReference>
<dbReference type="OrthoDB" id="9806181at2"/>
<reference evidence="3 5" key="2">
    <citation type="submission" date="2018-06" db="EMBL/GenBank/DDBJ databases">
        <authorList>
            <consortium name="Pathogen Informatics"/>
            <person name="Doyle S."/>
        </authorList>
    </citation>
    <scope>NUCLEOTIDE SEQUENCE [LARGE SCALE GENOMIC DNA]</scope>
    <source>
        <strain evidence="3 5">NCTC11991</strain>
    </source>
</reference>
<dbReference type="Proteomes" id="UP000054820">
    <property type="component" value="Unassembled WGS sequence"/>
</dbReference>
<dbReference type="Pfam" id="PF10021">
    <property type="entry name" value="PARG_cat_microb"/>
    <property type="match status" value="1"/>
</dbReference>
<sequence length="368" mass="41846">MTLLKFFRGKSHTSARYAAEFSAIFESYEAHKPSLIKGSLSGERWRHESMGKTLNAITDLRKYEELKKHAAENLTVWAQTKSEPPSEVEVVYQDWGDAAKHITRKYARLYAVLNMSNSLYPGGGSLEGGSAQEENMWHRSTCARSLIDDIVTYDKDYNNTFLYTPKGKELVEGRRKMTEEELKTLEKRCKEAYSPNACKTFYSEEPRICFRGPEVLLPPSMDDYGANKVADPDMSFPFLPPTSIFSFHELRSAAPEHFAESHSKAPEVVKEHREDVRRRIAAQLDTLILAGKPYALLGAWGCGEFKNEPEVIAEIYAEEIEKRASFFQHIMFPIINTHSQHNNFDIFEKILTGIKLGEASSPQSSLRS</sequence>
<dbReference type="Proteomes" id="UP000255110">
    <property type="component" value="Unassembled WGS sequence"/>
</dbReference>
<dbReference type="AlphaFoldDB" id="A0A378L7S0"/>